<keyword evidence="2" id="KW-1133">Transmembrane helix</keyword>
<dbReference type="Proteomes" id="UP000184608">
    <property type="component" value="Unassembled WGS sequence"/>
</dbReference>
<evidence type="ECO:0000313" key="3">
    <source>
        <dbReference type="EMBL" id="SHI22085.1"/>
    </source>
</evidence>
<feature type="transmembrane region" description="Helical" evidence="2">
    <location>
        <begin position="108"/>
        <end position="129"/>
    </location>
</feature>
<dbReference type="PANTHER" id="PTHR37422">
    <property type="entry name" value="TEICHURONIC ACID BIOSYNTHESIS PROTEIN TUAE"/>
    <property type="match status" value="1"/>
</dbReference>
<keyword evidence="3" id="KW-0436">Ligase</keyword>
<feature type="transmembrane region" description="Helical" evidence="2">
    <location>
        <begin position="12"/>
        <end position="40"/>
    </location>
</feature>
<evidence type="ECO:0000256" key="1">
    <source>
        <dbReference type="SAM" id="MobiDB-lite"/>
    </source>
</evidence>
<dbReference type="OrthoDB" id="5877873at2"/>
<dbReference type="InterPro" id="IPR051533">
    <property type="entry name" value="WaaL-like"/>
</dbReference>
<feature type="compositionally biased region" description="Basic and acidic residues" evidence="1">
    <location>
        <begin position="413"/>
        <end position="425"/>
    </location>
</feature>
<feature type="transmembrane region" description="Helical" evidence="2">
    <location>
        <begin position="332"/>
        <end position="351"/>
    </location>
</feature>
<dbReference type="STRING" id="1216006.VA7868_02578"/>
<organism evidence="3 4">
    <name type="scientific">Vibrio aerogenes CECT 7868</name>
    <dbReference type="NCBI Taxonomy" id="1216006"/>
    <lineage>
        <taxon>Bacteria</taxon>
        <taxon>Pseudomonadati</taxon>
        <taxon>Pseudomonadota</taxon>
        <taxon>Gammaproteobacteria</taxon>
        <taxon>Vibrionales</taxon>
        <taxon>Vibrionaceae</taxon>
        <taxon>Vibrio</taxon>
    </lineage>
</organism>
<feature type="transmembrane region" description="Helical" evidence="2">
    <location>
        <begin position="52"/>
        <end position="69"/>
    </location>
</feature>
<reference evidence="3 4" key="1">
    <citation type="submission" date="2016-11" db="EMBL/GenBank/DDBJ databases">
        <authorList>
            <person name="Jaros S."/>
            <person name="Januszkiewicz K."/>
            <person name="Wedrychowicz H."/>
        </authorList>
    </citation>
    <scope>NUCLEOTIDE SEQUENCE [LARGE SCALE GENOMIC DNA]</scope>
    <source>
        <strain evidence="3 4">CECT 7868</strain>
    </source>
</reference>
<feature type="transmembrane region" description="Helical" evidence="2">
    <location>
        <begin position="382"/>
        <end position="399"/>
    </location>
</feature>
<dbReference type="PANTHER" id="PTHR37422:SF17">
    <property type="entry name" value="O-ANTIGEN LIGASE"/>
    <property type="match status" value="1"/>
</dbReference>
<dbReference type="RefSeq" id="WP_084193353.1">
    <property type="nucleotide sequence ID" value="NZ_FQXZ01000027.1"/>
</dbReference>
<evidence type="ECO:0000313" key="4">
    <source>
        <dbReference type="Proteomes" id="UP000184608"/>
    </source>
</evidence>
<proteinExistence type="predicted"/>
<keyword evidence="4" id="KW-1185">Reference proteome</keyword>
<feature type="region of interest" description="Disordered" evidence="1">
    <location>
        <begin position="405"/>
        <end position="425"/>
    </location>
</feature>
<dbReference type="AlphaFoldDB" id="A0A1M5ZCY2"/>
<keyword evidence="2" id="KW-0472">Membrane</keyword>
<feature type="transmembrane region" description="Helical" evidence="2">
    <location>
        <begin position="217"/>
        <end position="233"/>
    </location>
</feature>
<dbReference type="GO" id="GO:0016874">
    <property type="term" value="F:ligase activity"/>
    <property type="evidence" value="ECO:0007669"/>
    <property type="project" value="UniProtKB-KW"/>
</dbReference>
<name>A0A1M5ZCY2_9VIBR</name>
<dbReference type="EMBL" id="FQXZ01000027">
    <property type="protein sequence ID" value="SHI22085.1"/>
    <property type="molecule type" value="Genomic_DNA"/>
</dbReference>
<sequence>MSITRIDRLNQIILGLFGVSLCVFKGGMYLFPVLLFITFIFIKPKNFMQDEMLKKIALISFATFVVGFLSKLINLSVYSDIGFYTKKAIFLFLIPVLLFYLKNKLNQKILFSGFIVGLVIANFYCYYLFIHSHFTMSEALVDSFWDILRWREILTFSLCIAIPVLFHKDNKLKLLALALILVCIPSVIFSGGRVVYFAVTIAVVAYFFLLKRDKIKHFILFAVICSGLIYFVPNPVFKAIDHRVESIFNTESNYSNIGRLHMYKEGSIFIYHQLVNHPKSILFGMGEKGFNQEFVHYLTQEGKYEHLMEITNRQFSVRDQHNALLNTLSKQGMLYFVMFYSMMLFLFFKTYQSAVQGHIFSQSALVLLVGYMSIGMLYGNEFSFDTIIMFTLWCLLFSMRNNTGTEQKNTESVNEKDGDIVKGDL</sequence>
<accession>A0A1M5ZCY2</accession>
<keyword evidence="2" id="KW-0812">Transmembrane</keyword>
<protein>
    <submittedName>
        <fullName evidence="3">O-Antigen ligase</fullName>
    </submittedName>
</protein>
<dbReference type="GO" id="GO:0016020">
    <property type="term" value="C:membrane"/>
    <property type="evidence" value="ECO:0007669"/>
    <property type="project" value="UniProtKB-SubCell"/>
</dbReference>
<feature type="transmembrane region" description="Helical" evidence="2">
    <location>
        <begin position="358"/>
        <end position="376"/>
    </location>
</feature>
<feature type="transmembrane region" description="Helical" evidence="2">
    <location>
        <begin position="172"/>
        <end position="188"/>
    </location>
</feature>
<evidence type="ECO:0000256" key="2">
    <source>
        <dbReference type="SAM" id="Phobius"/>
    </source>
</evidence>
<gene>
    <name evidence="3" type="ORF">VA7868_02578</name>
</gene>